<feature type="compositionally biased region" description="Polar residues" evidence="1">
    <location>
        <begin position="182"/>
        <end position="195"/>
    </location>
</feature>
<keyword evidence="2" id="KW-0732">Signal</keyword>
<evidence type="ECO:0000256" key="2">
    <source>
        <dbReference type="SAM" id="SignalP"/>
    </source>
</evidence>
<evidence type="ECO:0000313" key="3">
    <source>
        <dbReference type="EMBL" id="JAG59175.1"/>
    </source>
</evidence>
<reference evidence="3" key="1">
    <citation type="submission" date="2014-09" db="EMBL/GenBank/DDBJ databases">
        <authorList>
            <person name="Magalhaes I.L.F."/>
            <person name="Oliveira U."/>
            <person name="Santos F.R."/>
            <person name="Vidigal T.H.D.A."/>
            <person name="Brescovit A.D."/>
            <person name="Santos A.J."/>
        </authorList>
    </citation>
    <scope>NUCLEOTIDE SEQUENCE</scope>
</reference>
<feature type="signal peptide" evidence="2">
    <location>
        <begin position="1"/>
        <end position="30"/>
    </location>
</feature>
<feature type="non-terminal residue" evidence="3">
    <location>
        <position position="215"/>
    </location>
</feature>
<name>A0A0K8T1U6_LYGHE</name>
<organism evidence="3">
    <name type="scientific">Lygus hesperus</name>
    <name type="common">Western plant bug</name>
    <dbReference type="NCBI Taxonomy" id="30085"/>
    <lineage>
        <taxon>Eukaryota</taxon>
        <taxon>Metazoa</taxon>
        <taxon>Ecdysozoa</taxon>
        <taxon>Arthropoda</taxon>
        <taxon>Hexapoda</taxon>
        <taxon>Insecta</taxon>
        <taxon>Pterygota</taxon>
        <taxon>Neoptera</taxon>
        <taxon>Paraneoptera</taxon>
        <taxon>Hemiptera</taxon>
        <taxon>Heteroptera</taxon>
        <taxon>Panheteroptera</taxon>
        <taxon>Cimicomorpha</taxon>
        <taxon>Miridae</taxon>
        <taxon>Mirini</taxon>
        <taxon>Lygus</taxon>
    </lineage>
</organism>
<feature type="non-terminal residue" evidence="3">
    <location>
        <position position="1"/>
    </location>
</feature>
<dbReference type="EMBL" id="GBRD01006646">
    <property type="protein sequence ID" value="JAG59175.1"/>
    <property type="molecule type" value="Transcribed_RNA"/>
</dbReference>
<protein>
    <submittedName>
        <fullName evidence="3">Uncharacterized protein</fullName>
    </submittedName>
</protein>
<dbReference type="AlphaFoldDB" id="A0A0K8T1U6"/>
<proteinExistence type="predicted"/>
<feature type="region of interest" description="Disordered" evidence="1">
    <location>
        <begin position="182"/>
        <end position="215"/>
    </location>
</feature>
<accession>A0A0K8T1U6</accession>
<feature type="chain" id="PRO_5005519720" evidence="2">
    <location>
        <begin position="31"/>
        <end position="215"/>
    </location>
</feature>
<evidence type="ECO:0000256" key="1">
    <source>
        <dbReference type="SAM" id="MobiDB-lite"/>
    </source>
</evidence>
<sequence>VWQPKMNLKTFILTCALVASLGVSPGTSDGDVTPAAPGDCDGGPDCQKANVTFSPPPADSMSRLMPSSSQVVAINDTKDQSASNIDVVTTPDTGSLGLSSFSSFSQNGQQGFSPSPFLGVISETHINSYPQGLAVGEVFPDTVGDRHQGGHKYLYSIAGQSTHHTGHSYHDQVTRQRPTPLTVVDSSDSFLSTPGTPEKISYRPPSPESLKPTVE</sequence>